<feature type="transmembrane region" description="Helical" evidence="1">
    <location>
        <begin position="27"/>
        <end position="49"/>
    </location>
</feature>
<protein>
    <submittedName>
        <fullName evidence="2">Uncharacterized protein</fullName>
    </submittedName>
</protein>
<comment type="caution">
    <text evidence="2">The sequence shown here is derived from an EMBL/GenBank/DDBJ whole genome shotgun (WGS) entry which is preliminary data.</text>
</comment>
<sequence>MATSDEHRCEWRYDIIDCKNDEKTYQILLILNTCLNCIFILISASLICWKLKLRLNVKFWSKEAWLPMNLFFLWFILYYLLRSFASLVVLLGLFTDKIFIVIMIYDLSWSPGIIAILLYIKGMFHLMPRLTFDQFTNNCSHNKKPTKKIWIPEDQSVNLTFWSVSVFTVFIMLIFSLLKSYFYNQEKKSYPILEVPLLVSSLFISFLFLYYGVILITLTKNSFILSEEDNFENDRNHLSFVFQQNKLKLKKYLRKMMLFNFFCGINFLLIAISIVFFFFPDKTRTMFTLNLILCILTYVIFPTFTIVLHIVMILLEITKRHSNNSTVTVHVETTQLYSVQSKPILTNDQYNNCKPSI</sequence>
<keyword evidence="1" id="KW-1133">Transmembrane helix</keyword>
<gene>
    <name evidence="2" type="ORF">CHRIB12_LOCUS21365</name>
</gene>
<feature type="transmembrane region" description="Helical" evidence="1">
    <location>
        <begin position="98"/>
        <end position="120"/>
    </location>
</feature>
<dbReference type="Proteomes" id="UP000684084">
    <property type="component" value="Unassembled WGS sequence"/>
</dbReference>
<name>A0A916EI48_9GLOM</name>
<dbReference type="VEuPathDB" id="FungiDB:RhiirFUN_000417"/>
<evidence type="ECO:0000313" key="3">
    <source>
        <dbReference type="Proteomes" id="UP000684084"/>
    </source>
</evidence>
<feature type="transmembrane region" description="Helical" evidence="1">
    <location>
        <begin position="285"/>
        <end position="315"/>
    </location>
</feature>
<accession>A0A916EI48</accession>
<evidence type="ECO:0000313" key="2">
    <source>
        <dbReference type="EMBL" id="CAB5390085.1"/>
    </source>
</evidence>
<keyword evidence="1" id="KW-0812">Transmembrane</keyword>
<keyword evidence="1" id="KW-0472">Membrane</keyword>
<dbReference type="AlphaFoldDB" id="A0A916EI48"/>
<dbReference type="OrthoDB" id="2378074at2759"/>
<reference evidence="2" key="1">
    <citation type="submission" date="2020-05" db="EMBL/GenBank/DDBJ databases">
        <authorList>
            <person name="Rincon C."/>
            <person name="Sanders R I."/>
            <person name="Robbins C."/>
            <person name="Chaturvedi A."/>
        </authorList>
    </citation>
    <scope>NUCLEOTIDE SEQUENCE</scope>
    <source>
        <strain evidence="2">CHB12</strain>
    </source>
</reference>
<feature type="transmembrane region" description="Helical" evidence="1">
    <location>
        <begin position="70"/>
        <end position="92"/>
    </location>
</feature>
<feature type="transmembrane region" description="Helical" evidence="1">
    <location>
        <begin position="198"/>
        <end position="218"/>
    </location>
</feature>
<dbReference type="EMBL" id="CAGKOT010000067">
    <property type="protein sequence ID" value="CAB5390085.1"/>
    <property type="molecule type" value="Genomic_DNA"/>
</dbReference>
<feature type="transmembrane region" description="Helical" evidence="1">
    <location>
        <begin position="258"/>
        <end position="279"/>
    </location>
</feature>
<proteinExistence type="predicted"/>
<evidence type="ECO:0000256" key="1">
    <source>
        <dbReference type="SAM" id="Phobius"/>
    </source>
</evidence>
<feature type="transmembrane region" description="Helical" evidence="1">
    <location>
        <begin position="157"/>
        <end position="178"/>
    </location>
</feature>
<organism evidence="2 3">
    <name type="scientific">Rhizophagus irregularis</name>
    <dbReference type="NCBI Taxonomy" id="588596"/>
    <lineage>
        <taxon>Eukaryota</taxon>
        <taxon>Fungi</taxon>
        <taxon>Fungi incertae sedis</taxon>
        <taxon>Mucoromycota</taxon>
        <taxon>Glomeromycotina</taxon>
        <taxon>Glomeromycetes</taxon>
        <taxon>Glomerales</taxon>
        <taxon>Glomeraceae</taxon>
        <taxon>Rhizophagus</taxon>
    </lineage>
</organism>